<dbReference type="FunFam" id="3.30.160.60:FF:000446">
    <property type="entry name" value="Zinc finger protein"/>
    <property type="match status" value="1"/>
</dbReference>
<feature type="domain" description="C2H2-type" evidence="8">
    <location>
        <begin position="301"/>
        <end position="328"/>
    </location>
</feature>
<comment type="caution">
    <text evidence="9">The sequence shown here is derived from an EMBL/GenBank/DDBJ whole genome shotgun (WGS) entry which is preliminary data.</text>
</comment>
<keyword evidence="6" id="KW-0539">Nucleus</keyword>
<organism evidence="9 10">
    <name type="scientific">Coilia grayii</name>
    <name type="common">Gray's grenadier anchovy</name>
    <dbReference type="NCBI Taxonomy" id="363190"/>
    <lineage>
        <taxon>Eukaryota</taxon>
        <taxon>Metazoa</taxon>
        <taxon>Chordata</taxon>
        <taxon>Craniata</taxon>
        <taxon>Vertebrata</taxon>
        <taxon>Euteleostomi</taxon>
        <taxon>Actinopterygii</taxon>
        <taxon>Neopterygii</taxon>
        <taxon>Teleostei</taxon>
        <taxon>Clupei</taxon>
        <taxon>Clupeiformes</taxon>
        <taxon>Clupeoidei</taxon>
        <taxon>Engraulidae</taxon>
        <taxon>Coilinae</taxon>
        <taxon>Coilia</taxon>
    </lineage>
</organism>
<evidence type="ECO:0000256" key="1">
    <source>
        <dbReference type="ARBA" id="ARBA00004123"/>
    </source>
</evidence>
<evidence type="ECO:0000259" key="8">
    <source>
        <dbReference type="PROSITE" id="PS50157"/>
    </source>
</evidence>
<protein>
    <recommendedName>
        <fullName evidence="8">C2H2-type domain-containing protein</fullName>
    </recommendedName>
</protein>
<dbReference type="SMART" id="SM00355">
    <property type="entry name" value="ZnF_C2H2"/>
    <property type="match status" value="5"/>
</dbReference>
<dbReference type="PROSITE" id="PS50157">
    <property type="entry name" value="ZINC_FINGER_C2H2_2"/>
    <property type="match status" value="5"/>
</dbReference>
<keyword evidence="2" id="KW-0479">Metal-binding</keyword>
<dbReference type="FunFam" id="3.30.160.60:FF:000100">
    <property type="entry name" value="Zinc finger 45-like"/>
    <property type="match status" value="1"/>
</dbReference>
<reference evidence="9 10" key="1">
    <citation type="submission" date="2024-09" db="EMBL/GenBank/DDBJ databases">
        <title>A chromosome-level genome assembly of Gray's grenadier anchovy, Coilia grayii.</title>
        <authorList>
            <person name="Fu Z."/>
        </authorList>
    </citation>
    <scope>NUCLEOTIDE SEQUENCE [LARGE SCALE GENOMIC DNA]</scope>
    <source>
        <strain evidence="9">G4</strain>
        <tissue evidence="9">Muscle</tissue>
    </source>
</reference>
<dbReference type="InterPro" id="IPR036236">
    <property type="entry name" value="Znf_C2H2_sf"/>
</dbReference>
<dbReference type="Gene3D" id="3.30.160.60">
    <property type="entry name" value="Classic Zinc Finger"/>
    <property type="match status" value="6"/>
</dbReference>
<dbReference type="SUPFAM" id="SSF57667">
    <property type="entry name" value="beta-beta-alpha zinc fingers"/>
    <property type="match status" value="3"/>
</dbReference>
<dbReference type="GO" id="GO:0008270">
    <property type="term" value="F:zinc ion binding"/>
    <property type="evidence" value="ECO:0007669"/>
    <property type="project" value="UniProtKB-KW"/>
</dbReference>
<dbReference type="AlphaFoldDB" id="A0ABD1IS93"/>
<dbReference type="Pfam" id="PF12874">
    <property type="entry name" value="zf-met"/>
    <property type="match status" value="1"/>
</dbReference>
<evidence type="ECO:0000256" key="5">
    <source>
        <dbReference type="ARBA" id="ARBA00022833"/>
    </source>
</evidence>
<feature type="domain" description="C2H2-type" evidence="8">
    <location>
        <begin position="357"/>
        <end position="384"/>
    </location>
</feature>
<feature type="domain" description="C2H2-type" evidence="8">
    <location>
        <begin position="329"/>
        <end position="356"/>
    </location>
</feature>
<comment type="subcellular location">
    <subcellularLocation>
        <location evidence="1">Nucleus</location>
    </subcellularLocation>
</comment>
<dbReference type="Pfam" id="PF00096">
    <property type="entry name" value="zf-C2H2"/>
    <property type="match status" value="3"/>
</dbReference>
<keyword evidence="4 7" id="KW-0863">Zinc-finger</keyword>
<keyword evidence="10" id="KW-1185">Reference proteome</keyword>
<sequence length="536" mass="60533">MYEDRVFQNRFAAIVEILLNAAMAETAKLYESCVLYESCELRAEISRVQAENNTLKCRIIQTSETGYSVQSEEWLSENYHFFGRPSACSGLMESADVIIPEQREGKDGVLLIKEEISGSEVICQIVPKVDTDVHIKMTANQSREGRPLPNIIGLEHKEEIKLESSPEPVCMEMRIVSLGQKGMVATGGLKTGVYTVQTSEDQCDQVHSVDQQHMSSHGDFNPKAQCGAPFTPTDNTLSTNISTHHCDQQSKEHSDYFTSLPLPNQQAHTPSTINRNTMRTFQKTLPVRYFPINTLARGSQHRCKDCGKTFSSRRGLCGHQQVHQGEESHQCSHCGKTFLYQSSLAHHLRSHSGKDGYSCTLCHRKFISKANLTVHLVSHTKEHPFQCSVCGLTFGNRTVYHTHLKSHSGEPRHTCTQCGKKFLDIRNFSRHKRIHTGERPYSCDVCEKSFIQSVRSEEAHPHTQMRLNELTHNSDDLMTFMVMDFLFHIFTNAHINTLKNSMVLKCPGPLPGWETFKGPSTDRGLFEVIIYINQGA</sequence>
<gene>
    <name evidence="9" type="ORF">ACEWY4_027341</name>
</gene>
<evidence type="ECO:0000256" key="7">
    <source>
        <dbReference type="PROSITE-ProRule" id="PRU00042"/>
    </source>
</evidence>
<name>A0ABD1IS93_9TELE</name>
<dbReference type="PROSITE" id="PS00028">
    <property type="entry name" value="ZINC_FINGER_C2H2_1"/>
    <property type="match status" value="5"/>
</dbReference>
<dbReference type="EMBL" id="JBHFQA010000024">
    <property type="protein sequence ID" value="KAL2077837.1"/>
    <property type="molecule type" value="Genomic_DNA"/>
</dbReference>
<evidence type="ECO:0000256" key="2">
    <source>
        <dbReference type="ARBA" id="ARBA00022723"/>
    </source>
</evidence>
<evidence type="ECO:0000256" key="6">
    <source>
        <dbReference type="ARBA" id="ARBA00023242"/>
    </source>
</evidence>
<feature type="domain" description="C2H2-type" evidence="8">
    <location>
        <begin position="385"/>
        <end position="412"/>
    </location>
</feature>
<dbReference type="Proteomes" id="UP001591681">
    <property type="component" value="Unassembled WGS sequence"/>
</dbReference>
<proteinExistence type="predicted"/>
<accession>A0ABD1IS93</accession>
<dbReference type="PANTHER" id="PTHR23226">
    <property type="entry name" value="ZINC FINGER AND SCAN DOMAIN-CONTAINING"/>
    <property type="match status" value="1"/>
</dbReference>
<evidence type="ECO:0000256" key="3">
    <source>
        <dbReference type="ARBA" id="ARBA00022737"/>
    </source>
</evidence>
<evidence type="ECO:0000256" key="4">
    <source>
        <dbReference type="ARBA" id="ARBA00022771"/>
    </source>
</evidence>
<dbReference type="GO" id="GO:0005634">
    <property type="term" value="C:nucleus"/>
    <property type="evidence" value="ECO:0007669"/>
    <property type="project" value="UniProtKB-SubCell"/>
</dbReference>
<dbReference type="PANTHER" id="PTHR23226:SF416">
    <property type="entry name" value="FI01424P"/>
    <property type="match status" value="1"/>
</dbReference>
<keyword evidence="5" id="KW-0862">Zinc</keyword>
<evidence type="ECO:0000313" key="9">
    <source>
        <dbReference type="EMBL" id="KAL2077837.1"/>
    </source>
</evidence>
<dbReference type="InterPro" id="IPR013087">
    <property type="entry name" value="Znf_C2H2_type"/>
</dbReference>
<keyword evidence="3" id="KW-0677">Repeat</keyword>
<feature type="domain" description="C2H2-type" evidence="8">
    <location>
        <begin position="413"/>
        <end position="440"/>
    </location>
</feature>
<evidence type="ECO:0000313" key="10">
    <source>
        <dbReference type="Proteomes" id="UP001591681"/>
    </source>
</evidence>